<protein>
    <submittedName>
        <fullName evidence="2">Type IV pilus assembly PilZ</fullName>
    </submittedName>
</protein>
<dbReference type="OrthoDB" id="6365490at2"/>
<sequence>MQSNNTIDVHAGYFQIQDQLSLDYRPTEAPTAQATEETSPLFGLLGELHLLEHDAQPLLRQIGERDRTIAAYLKILSKRIELIGRALALQLTDDMGTTVPVILSEAGLSFTTDMPLPIGSWLALRLLLPTPIGLSAPVQVADCRPASSFGDYLIQVSFERFTEAQRQLLARHIMQKQAQDIRAAKDNERISP</sequence>
<dbReference type="EMBL" id="LK391969">
    <property type="protein sequence ID" value="CEF27177.1"/>
    <property type="molecule type" value="Genomic_DNA"/>
</dbReference>
<dbReference type="InterPro" id="IPR009875">
    <property type="entry name" value="PilZ_domain"/>
</dbReference>
<evidence type="ECO:0000313" key="2">
    <source>
        <dbReference type="EMBL" id="CEA05513.1"/>
    </source>
</evidence>
<evidence type="ECO:0000259" key="1">
    <source>
        <dbReference type="Pfam" id="PF07238"/>
    </source>
</evidence>
<name>A0A078MDS1_9PSED</name>
<dbReference type="Pfam" id="PF07238">
    <property type="entry name" value="PilZ"/>
    <property type="match status" value="1"/>
</dbReference>
<dbReference type="PATRIC" id="fig|1461581.3.peg.2093"/>
<dbReference type="GO" id="GO:0035438">
    <property type="term" value="F:cyclic-di-GMP binding"/>
    <property type="evidence" value="ECO:0007669"/>
    <property type="project" value="InterPro"/>
</dbReference>
<proteinExistence type="predicted"/>
<organism evidence="2">
    <name type="scientific">Pseudomonas saudimassiliensis</name>
    <dbReference type="NCBI Taxonomy" id="1461581"/>
    <lineage>
        <taxon>Bacteria</taxon>
        <taxon>Pseudomonadati</taxon>
        <taxon>Pseudomonadota</taxon>
        <taxon>Gammaproteobacteria</taxon>
        <taxon>Pseudomonadales</taxon>
        <taxon>Pseudomonadaceae</taxon>
        <taxon>Pseudomonas</taxon>
    </lineage>
</organism>
<reference evidence="2" key="1">
    <citation type="submission" date="2014-07" db="EMBL/GenBank/DDBJ databases">
        <authorList>
            <person name="Urmite Genomes Urmite Genomes"/>
        </authorList>
    </citation>
    <scope>NUCLEOTIDE SEQUENCE</scope>
    <source>
        <strain evidence="2">12M76_air</strain>
    </source>
</reference>
<accession>A0A078MDS1</accession>
<dbReference type="RefSeq" id="WP_044499811.1">
    <property type="nucleotide sequence ID" value="NZ_LK391969.1"/>
</dbReference>
<gene>
    <name evidence="2" type="ORF">BN1049_02123</name>
</gene>
<dbReference type="EMBL" id="LM997413">
    <property type="protein sequence ID" value="CEA05513.1"/>
    <property type="molecule type" value="Genomic_DNA"/>
</dbReference>
<dbReference type="AlphaFoldDB" id="A0A078MDS1"/>
<feature type="domain" description="PilZ" evidence="1">
    <location>
        <begin position="103"/>
        <end position="175"/>
    </location>
</feature>